<dbReference type="EMBL" id="BONU01000014">
    <property type="protein sequence ID" value="GIG74067.1"/>
    <property type="molecule type" value="Genomic_DNA"/>
</dbReference>
<dbReference type="Pfam" id="PF00877">
    <property type="entry name" value="NLPC_P60"/>
    <property type="match status" value="1"/>
</dbReference>
<organism evidence="8 9">
    <name type="scientific">Planosporangium flavigriseum</name>
    <dbReference type="NCBI Taxonomy" id="373681"/>
    <lineage>
        <taxon>Bacteria</taxon>
        <taxon>Bacillati</taxon>
        <taxon>Actinomycetota</taxon>
        <taxon>Actinomycetes</taxon>
        <taxon>Micromonosporales</taxon>
        <taxon>Micromonosporaceae</taxon>
        <taxon>Planosporangium</taxon>
    </lineage>
</organism>
<keyword evidence="2" id="KW-0645">Protease</keyword>
<accession>A0A8J3LK15</accession>
<name>A0A8J3LK15_9ACTN</name>
<proteinExistence type="inferred from homology"/>
<evidence type="ECO:0000256" key="2">
    <source>
        <dbReference type="ARBA" id="ARBA00022670"/>
    </source>
</evidence>
<dbReference type="Proteomes" id="UP000653674">
    <property type="component" value="Unassembled WGS sequence"/>
</dbReference>
<feature type="coiled-coil region" evidence="5">
    <location>
        <begin position="135"/>
        <end position="165"/>
    </location>
</feature>
<dbReference type="PANTHER" id="PTHR47359:SF3">
    <property type="entry name" value="NLP_P60 DOMAIN-CONTAINING PROTEIN-RELATED"/>
    <property type="match status" value="1"/>
</dbReference>
<dbReference type="PANTHER" id="PTHR47359">
    <property type="entry name" value="PEPTIDOGLYCAN DL-ENDOPEPTIDASE CWLO"/>
    <property type="match status" value="1"/>
</dbReference>
<dbReference type="InterPro" id="IPR000064">
    <property type="entry name" value="NLP_P60_dom"/>
</dbReference>
<evidence type="ECO:0000256" key="6">
    <source>
        <dbReference type="SAM" id="SignalP"/>
    </source>
</evidence>
<dbReference type="Gene3D" id="6.10.250.3150">
    <property type="match status" value="1"/>
</dbReference>
<feature type="signal peptide" evidence="6">
    <location>
        <begin position="1"/>
        <end position="27"/>
    </location>
</feature>
<dbReference type="AlphaFoldDB" id="A0A8J3LK15"/>
<keyword evidence="3" id="KW-0378">Hydrolase</keyword>
<dbReference type="InterPro" id="IPR038765">
    <property type="entry name" value="Papain-like_cys_pep_sf"/>
</dbReference>
<keyword evidence="9" id="KW-1185">Reference proteome</keyword>
<dbReference type="GO" id="GO:0008234">
    <property type="term" value="F:cysteine-type peptidase activity"/>
    <property type="evidence" value="ECO:0007669"/>
    <property type="project" value="UniProtKB-KW"/>
</dbReference>
<evidence type="ECO:0000256" key="1">
    <source>
        <dbReference type="ARBA" id="ARBA00007074"/>
    </source>
</evidence>
<comment type="similarity">
    <text evidence="1">Belongs to the peptidase C40 family.</text>
</comment>
<dbReference type="Gene3D" id="3.90.1720.10">
    <property type="entry name" value="endopeptidase domain like (from Nostoc punctiforme)"/>
    <property type="match status" value="1"/>
</dbReference>
<keyword evidence="5" id="KW-0175">Coiled coil</keyword>
<feature type="chain" id="PRO_5039569090" description="NlpC/P60 domain-containing protein" evidence="6">
    <location>
        <begin position="28"/>
        <end position="322"/>
    </location>
</feature>
<evidence type="ECO:0000313" key="8">
    <source>
        <dbReference type="EMBL" id="GIG74067.1"/>
    </source>
</evidence>
<evidence type="ECO:0000256" key="3">
    <source>
        <dbReference type="ARBA" id="ARBA00022801"/>
    </source>
</evidence>
<dbReference type="SUPFAM" id="SSF54001">
    <property type="entry name" value="Cysteine proteinases"/>
    <property type="match status" value="1"/>
</dbReference>
<evidence type="ECO:0000313" key="9">
    <source>
        <dbReference type="Proteomes" id="UP000653674"/>
    </source>
</evidence>
<keyword evidence="4" id="KW-0788">Thiol protease</keyword>
<gene>
    <name evidence="8" type="ORF">Pfl04_24710</name>
</gene>
<evidence type="ECO:0000259" key="7">
    <source>
        <dbReference type="PROSITE" id="PS51935"/>
    </source>
</evidence>
<dbReference type="PROSITE" id="PS51935">
    <property type="entry name" value="NLPC_P60"/>
    <property type="match status" value="1"/>
</dbReference>
<dbReference type="RefSeq" id="WP_168075330.1">
    <property type="nucleotide sequence ID" value="NZ_BAAAQJ010000019.1"/>
</dbReference>
<dbReference type="GO" id="GO:0006508">
    <property type="term" value="P:proteolysis"/>
    <property type="evidence" value="ECO:0007669"/>
    <property type="project" value="UniProtKB-KW"/>
</dbReference>
<evidence type="ECO:0000256" key="4">
    <source>
        <dbReference type="ARBA" id="ARBA00022807"/>
    </source>
</evidence>
<keyword evidence="6" id="KW-0732">Signal</keyword>
<reference evidence="8" key="1">
    <citation type="submission" date="2021-01" db="EMBL/GenBank/DDBJ databases">
        <title>Whole genome shotgun sequence of Planosporangium flavigriseum NBRC 105377.</title>
        <authorList>
            <person name="Komaki H."/>
            <person name="Tamura T."/>
        </authorList>
    </citation>
    <scope>NUCLEOTIDE SEQUENCE</scope>
    <source>
        <strain evidence="8">NBRC 105377</strain>
    </source>
</reference>
<comment type="caution">
    <text evidence="8">The sequence shown here is derived from an EMBL/GenBank/DDBJ whole genome shotgun (WGS) entry which is preliminary data.</text>
</comment>
<dbReference type="InterPro" id="IPR051794">
    <property type="entry name" value="PG_Endopeptidase_C40"/>
</dbReference>
<feature type="domain" description="NlpC/P60" evidence="7">
    <location>
        <begin position="207"/>
        <end position="322"/>
    </location>
</feature>
<sequence>MIGTAARAATAFVAAAAIVAVLGPARAAADPSPAEMDSQVATAWQQLEGVVEHYNTTRVSLSDTRTRLAATDAELAPLQQKIEDLQRKVGTIAAGVYKSNGDGPATALLGAHSPSMLLDQLTMLDHVARTHNQDLKGLNAATARYESQRRNLKDLERKQAAQDRELTVTKAVIESNLNELQTLRTKVYGARASRDATRDAYVPIFPANAGGTALRYAYEQIGKWYQWGAAGPSTFDCSGLTLAGWRQAGVDLPHSAALQFQQTKRIKREELRPGDLVFYYRDLHHVAMYAGDGRVVNAPQTGERISIRQMDFAPIVGYGRVS</sequence>
<evidence type="ECO:0000256" key="5">
    <source>
        <dbReference type="SAM" id="Coils"/>
    </source>
</evidence>
<protein>
    <recommendedName>
        <fullName evidence="7">NlpC/P60 domain-containing protein</fullName>
    </recommendedName>
</protein>